<keyword evidence="1" id="KW-0472">Membrane</keyword>
<reference evidence="2 3" key="1">
    <citation type="submission" date="2024-03" db="EMBL/GenBank/DDBJ databases">
        <title>Human intestinal bacterial collection.</title>
        <authorList>
            <person name="Pauvert C."/>
            <person name="Hitch T.C.A."/>
            <person name="Clavel T."/>
        </authorList>
    </citation>
    <scope>NUCLEOTIDE SEQUENCE [LARGE SCALE GENOMIC DNA]</scope>
    <source>
        <strain evidence="2 3">CLA-SR-H024</strain>
    </source>
</reference>
<keyword evidence="3" id="KW-1185">Reference proteome</keyword>
<keyword evidence="1" id="KW-0812">Transmembrane</keyword>
<sequence length="124" mass="14672">MFKNRFVLYEFIFNILVTGFVVYQKVTDDTYKGMSIIPEQEKDIPLYAGLKPTEYRYIMNGNRWEDIYEYYDQELPKHGWKVEVKGSVLEDNDSANDWSGFYSTWRKEGFDGELSLSASYNKAE</sequence>
<evidence type="ECO:0000313" key="2">
    <source>
        <dbReference type="EMBL" id="MEQ2468006.1"/>
    </source>
</evidence>
<gene>
    <name evidence="2" type="ORF">WMO63_20305</name>
</gene>
<accession>A0ABV1F5L7</accession>
<feature type="transmembrane region" description="Helical" evidence="1">
    <location>
        <begin position="6"/>
        <end position="23"/>
    </location>
</feature>
<evidence type="ECO:0000313" key="3">
    <source>
        <dbReference type="Proteomes" id="UP001465426"/>
    </source>
</evidence>
<dbReference type="Proteomes" id="UP001465426">
    <property type="component" value="Unassembled WGS sequence"/>
</dbReference>
<organism evidence="2 3">
    <name type="scientific">Niallia hominis</name>
    <dbReference type="NCBI Taxonomy" id="3133173"/>
    <lineage>
        <taxon>Bacteria</taxon>
        <taxon>Bacillati</taxon>
        <taxon>Bacillota</taxon>
        <taxon>Bacilli</taxon>
        <taxon>Bacillales</taxon>
        <taxon>Bacillaceae</taxon>
        <taxon>Niallia</taxon>
    </lineage>
</organism>
<proteinExistence type="predicted"/>
<name>A0ABV1F5L7_9BACI</name>
<keyword evidence="1" id="KW-1133">Transmembrane helix</keyword>
<dbReference type="RefSeq" id="WP_349205288.1">
    <property type="nucleotide sequence ID" value="NZ_JBBMFN010000073.1"/>
</dbReference>
<dbReference type="EMBL" id="JBBMFN010000073">
    <property type="protein sequence ID" value="MEQ2468006.1"/>
    <property type="molecule type" value="Genomic_DNA"/>
</dbReference>
<protein>
    <submittedName>
        <fullName evidence="2">Uncharacterized protein</fullName>
    </submittedName>
</protein>
<comment type="caution">
    <text evidence="2">The sequence shown here is derived from an EMBL/GenBank/DDBJ whole genome shotgun (WGS) entry which is preliminary data.</text>
</comment>
<evidence type="ECO:0000256" key="1">
    <source>
        <dbReference type="SAM" id="Phobius"/>
    </source>
</evidence>